<dbReference type="Proteomes" id="UP000011083">
    <property type="component" value="Unassembled WGS sequence"/>
</dbReference>
<sequence>MEESLRSKFGISGEITASCFSLVAALCKKLEHSTDELDSCKHQSKLLKSSNERLIRENEQLLRMTEKKDRQIRELQTQLERVLEEAQAGTDDESRGASDATTTARLKQENELLKKERDRLLAAATARKTIDGDDDRKLRSSISVSLSGRHQVSGEIKKLRTLEDQVDTLQREKEFLERQLRTNKGEAGRKLEEFAESVNSSIKTIVSEREMLNKKNKEYYDKLKGTEDENRELKLQVKKLKEDVESLRTELKLAAASSPSPPVARAPYQPVGSSPPGSSAREHELIKDLESNIRFLTAELEHTSLLVAEKDNIIKQLQQRAPQTFYEDSESRSETDDMIMQLHEKKKEKQRLEMELIDARTNMRKIEEERNRLDALLADRTQRFDDYHETKTALGVLEQKCQVQSDTLAARERELDRARKLIEDLTARENRLQRSCNDLNFQVSSLSQQLTGDAANRIRQLLADSNFYQKKFQKKEAKLAYTLQVLNTKEKELQDMLTTNRRLNDLSTMLKKDLDEAKEESASLNQAVAELRHRLQHVETSLRSEQQRCKRYEELFDMERRKAEESREVREHLQRHITKWESMKEELSLLQRGKELQDNELHRLRKDNEGLRHEKDRMSERMRELAQASDSAKSTVELQDMTIARLEEEKASLKDYVLKYEAELSKHEAQVAQLTADLQQARPPNITTSHFVQLALVLTADRHVAVDVDARAGVDMEDYSDFLERMNRRMEELVARMNDNASDRDRLLQEFDRLQRTKKNRGAGAPRTPMQHTGASPSSPTYHPYP</sequence>
<feature type="region of interest" description="Disordered" evidence="2">
    <location>
        <begin position="84"/>
        <end position="105"/>
    </location>
</feature>
<evidence type="ECO:0000256" key="1">
    <source>
        <dbReference type="SAM" id="Coils"/>
    </source>
</evidence>
<dbReference type="RefSeq" id="XP_004349682.1">
    <property type="nucleotide sequence ID" value="XM_004349632.1"/>
</dbReference>
<dbReference type="OMA" id="INSCRER"/>
<keyword evidence="4" id="KW-1185">Reference proteome</keyword>
<feature type="coiled-coil region" evidence="1">
    <location>
        <begin position="716"/>
        <end position="743"/>
    </location>
</feature>
<organism evidence="3 4">
    <name type="scientific">Acanthamoeba castellanii (strain ATCC 30010 / Neff)</name>
    <dbReference type="NCBI Taxonomy" id="1257118"/>
    <lineage>
        <taxon>Eukaryota</taxon>
        <taxon>Amoebozoa</taxon>
        <taxon>Discosea</taxon>
        <taxon>Longamoebia</taxon>
        <taxon>Centramoebida</taxon>
        <taxon>Acanthamoebidae</taxon>
        <taxon>Acanthamoeba</taxon>
    </lineage>
</organism>
<name>L8HAT2_ACACF</name>
<accession>L8HAT2</accession>
<reference evidence="3 4" key="1">
    <citation type="journal article" date="2013" name="Genome Biol.">
        <title>Genome of Acanthamoeba castellanii highlights extensive lateral gene transfer and early evolution of tyrosine kinase signaling.</title>
        <authorList>
            <person name="Clarke M."/>
            <person name="Lohan A.J."/>
            <person name="Liu B."/>
            <person name="Lagkouvardos I."/>
            <person name="Roy S."/>
            <person name="Zafar N."/>
            <person name="Bertelli C."/>
            <person name="Schilde C."/>
            <person name="Kianianmomeni A."/>
            <person name="Burglin T.R."/>
            <person name="Frech C."/>
            <person name="Turcotte B."/>
            <person name="Kopec K.O."/>
            <person name="Synnott J.M."/>
            <person name="Choo C."/>
            <person name="Paponov I."/>
            <person name="Finkler A."/>
            <person name="Soon Heng Tan C."/>
            <person name="Hutchins A.P."/>
            <person name="Weinmeier T."/>
            <person name="Rattei T."/>
            <person name="Chu J.S."/>
            <person name="Gimenez G."/>
            <person name="Irimia M."/>
            <person name="Rigden D.J."/>
            <person name="Fitzpatrick D.A."/>
            <person name="Lorenzo-Morales J."/>
            <person name="Bateman A."/>
            <person name="Chiu C.H."/>
            <person name="Tang P."/>
            <person name="Hegemann P."/>
            <person name="Fromm H."/>
            <person name="Raoult D."/>
            <person name="Greub G."/>
            <person name="Miranda-Saavedra D."/>
            <person name="Chen N."/>
            <person name="Nash P."/>
            <person name="Ginger M.L."/>
            <person name="Horn M."/>
            <person name="Schaap P."/>
            <person name="Caler L."/>
            <person name="Loftus B."/>
        </authorList>
    </citation>
    <scope>NUCLEOTIDE SEQUENCE [LARGE SCALE GENOMIC DNA]</scope>
    <source>
        <strain evidence="3 4">Neff</strain>
    </source>
</reference>
<dbReference type="GeneID" id="14923537"/>
<evidence type="ECO:0000313" key="4">
    <source>
        <dbReference type="Proteomes" id="UP000011083"/>
    </source>
</evidence>
<dbReference type="VEuPathDB" id="AmoebaDB:ACA1_307910"/>
<feature type="region of interest" description="Disordered" evidence="2">
    <location>
        <begin position="254"/>
        <end position="281"/>
    </location>
</feature>
<gene>
    <name evidence="3" type="ORF">ACA1_307910</name>
</gene>
<evidence type="ECO:0000313" key="3">
    <source>
        <dbReference type="EMBL" id="ELR22594.1"/>
    </source>
</evidence>
<evidence type="ECO:0000256" key="2">
    <source>
        <dbReference type="SAM" id="MobiDB-lite"/>
    </source>
</evidence>
<feature type="compositionally biased region" description="Polar residues" evidence="2">
    <location>
        <begin position="770"/>
        <end position="786"/>
    </location>
</feature>
<dbReference type="KEGG" id="acan:ACA1_307910"/>
<keyword evidence="1" id="KW-0175">Coiled coil</keyword>
<feature type="coiled-coil region" evidence="1">
    <location>
        <begin position="594"/>
        <end position="677"/>
    </location>
</feature>
<feature type="coiled-coil region" evidence="1">
    <location>
        <begin position="486"/>
        <end position="562"/>
    </location>
</feature>
<dbReference type="EMBL" id="KB007880">
    <property type="protein sequence ID" value="ELR22594.1"/>
    <property type="molecule type" value="Genomic_DNA"/>
</dbReference>
<feature type="coiled-coil region" evidence="1">
    <location>
        <begin position="335"/>
        <end position="383"/>
    </location>
</feature>
<feature type="coiled-coil region" evidence="1">
    <location>
        <begin position="408"/>
        <end position="442"/>
    </location>
</feature>
<protein>
    <submittedName>
        <fullName evidence="3">Uncharacterized protein</fullName>
    </submittedName>
</protein>
<dbReference type="AlphaFoldDB" id="L8HAT2"/>
<proteinExistence type="predicted"/>
<feature type="region of interest" description="Disordered" evidence="2">
    <location>
        <begin position="755"/>
        <end position="786"/>
    </location>
</feature>